<dbReference type="InterPro" id="IPR013780">
    <property type="entry name" value="Glyco_hydro_b"/>
</dbReference>
<dbReference type="Gene3D" id="2.60.40.1180">
    <property type="entry name" value="Golgi alpha-mannosidase II"/>
    <property type="match status" value="1"/>
</dbReference>
<dbReference type="InterPro" id="IPR017853">
    <property type="entry name" value="GH"/>
</dbReference>
<dbReference type="EC" id="2.4.99.16" evidence="6"/>
<dbReference type="Gene3D" id="2.60.40.10">
    <property type="entry name" value="Immunoglobulins"/>
    <property type="match status" value="1"/>
</dbReference>
<dbReference type="GO" id="GO:0016758">
    <property type="term" value="F:hexosyltransferase activity"/>
    <property type="evidence" value="ECO:0007669"/>
    <property type="project" value="UniProtKB-UniRule"/>
</dbReference>
<dbReference type="InterPro" id="IPR021828">
    <property type="entry name" value="GlgE_dom_N/S"/>
</dbReference>
<organism evidence="8 9">
    <name type="scientific">Corynebacterium mycetoides</name>
    <dbReference type="NCBI Taxonomy" id="38302"/>
    <lineage>
        <taxon>Bacteria</taxon>
        <taxon>Bacillati</taxon>
        <taxon>Actinomycetota</taxon>
        <taxon>Actinomycetes</taxon>
        <taxon>Mycobacteriales</taxon>
        <taxon>Corynebacteriaceae</taxon>
        <taxon>Corynebacterium</taxon>
    </lineage>
</organism>
<dbReference type="SUPFAM" id="SSF51445">
    <property type="entry name" value="(Trans)glycosidases"/>
    <property type="match status" value="1"/>
</dbReference>
<gene>
    <name evidence="6" type="primary">glgE</name>
    <name evidence="8" type="ORF">SAMN04488535_0353</name>
</gene>
<dbReference type="GO" id="GO:0004553">
    <property type="term" value="F:hydrolase activity, hydrolyzing O-glycosyl compounds"/>
    <property type="evidence" value="ECO:0007669"/>
    <property type="project" value="InterPro"/>
</dbReference>
<feature type="binding site" evidence="6">
    <location>
        <position position="384"/>
    </location>
    <ligand>
        <name>alpha-maltose 1-phosphate</name>
        <dbReference type="ChEBI" id="CHEBI:63576"/>
    </ligand>
</feature>
<feature type="active site" description="Nucleophile" evidence="6">
    <location>
        <position position="383"/>
    </location>
</feature>
<dbReference type="Gene3D" id="3.20.20.80">
    <property type="entry name" value="Glycosidases"/>
    <property type="match status" value="1"/>
</dbReference>
<feature type="domain" description="Glycosyl hydrolase family 13 catalytic" evidence="7">
    <location>
        <begin position="197"/>
        <end position="566"/>
    </location>
</feature>
<dbReference type="InterPro" id="IPR013783">
    <property type="entry name" value="Ig-like_fold"/>
</dbReference>
<feature type="binding site" evidence="6">
    <location>
        <position position="253"/>
    </location>
    <ligand>
        <name>alpha-maltose 1-phosphate</name>
        <dbReference type="ChEBI" id="CHEBI:63576"/>
    </ligand>
</feature>
<dbReference type="RefSeq" id="WP_092147975.1">
    <property type="nucleotide sequence ID" value="NZ_LT629700.1"/>
</dbReference>
<feature type="binding site" evidence="6">
    <location>
        <position position="313"/>
    </location>
    <ligand>
        <name>alpha-maltose 1-phosphate</name>
        <dbReference type="ChEBI" id="CHEBI:63576"/>
    </ligand>
</feature>
<dbReference type="InterPro" id="IPR026585">
    <property type="entry name" value="GlgE"/>
</dbReference>
<reference evidence="9" key="1">
    <citation type="submission" date="2016-10" db="EMBL/GenBank/DDBJ databases">
        <authorList>
            <person name="Varghese N."/>
            <person name="Submissions S."/>
        </authorList>
    </citation>
    <scope>NUCLEOTIDE SEQUENCE [LARGE SCALE GENOMIC DNA]</scope>
    <source>
        <strain evidence="9">DSM 20632</strain>
    </source>
</reference>
<dbReference type="InterPro" id="IPR006047">
    <property type="entry name" value="GH13_cat_dom"/>
</dbReference>
<dbReference type="GO" id="GO:0030979">
    <property type="term" value="P:alpha-glucan biosynthetic process"/>
    <property type="evidence" value="ECO:0007669"/>
    <property type="project" value="UniProtKB-UniRule"/>
</dbReference>
<keyword evidence="3 6" id="KW-0808">Transferase</keyword>
<sequence>MTRRFGIDDVRPQVSGRTLPSKAVVGEVVPVSALVWREGHDAVAATLVLTAPDAKQYSIHMQQEVYRPDYVHAVFVPDTEGMWRFRVDAWGDVMATWRNAVSKKLAAGQGEAELANDVAHGIDLFARAAAQTPAGDREVLEEVAALLADTSAPLRERIEAGLSEEVLEILAEYPLRELVTHGPVCDVLVERREALVNSWYELFPRSTGGVDSAGRPVHGTWQTTSVALDRVAAMGFDTVYFPPVHPIGEVNRKGRNNSLTPVEGDVGSPWAVGSAAGGHDAFHPELGGEAEFLAMMQHARELGLEVALDFALQAAPDHPWATQHPEFFTVLADGTIAYAENPPKKYQDIYPINFDNDPDVLYAEIYRVIMYWVELGVTTFRVDNPHTKPVNFWQWLISEVHETHPEVIFLAEAFTRPPRMFGLSKIGFSQSYTHFTWKTSKAELEDFTTMLVDVADVSRPNLFVNTPDILHASLQTGGKAAFAIRATLAATLSPLWGVYSGFELYEHEPVAPGSEEYLNSEKYELRPRDFESALARGESLEPYITLLNELRRDNPALQQLRQVHFHEVYNDQIMAYSKVDAVTGNAVLVVVNLDPSATQEAMVHIDAEAIGLNPGESFDVHDLITGATYTWSTDNFVRLIPEANVAHVFRLPNVAPERREQLAFRVIPDHDYRP</sequence>
<evidence type="ECO:0000256" key="1">
    <source>
        <dbReference type="ARBA" id="ARBA00011738"/>
    </source>
</evidence>
<dbReference type="STRING" id="38302.SAMN04488535_0353"/>
<feature type="active site" description="Proton donor" evidence="6">
    <location>
        <position position="412"/>
    </location>
</feature>
<keyword evidence="4 6" id="KW-0119">Carbohydrate metabolism</keyword>
<dbReference type="InterPro" id="IPR049171">
    <property type="entry name" value="GLGE_C"/>
</dbReference>
<dbReference type="AlphaFoldDB" id="A0A1G9LYK3"/>
<dbReference type="Pfam" id="PF21702">
    <property type="entry name" value="GLGE_C"/>
    <property type="match status" value="1"/>
</dbReference>
<comment type="subunit">
    <text evidence="1 6">Homodimer.</text>
</comment>
<comment type="catalytic activity">
    <reaction evidence="5 6">
        <text>alpha-maltose 1-phosphate + [(1-&gt;4)-alpha-D-glucosyl](n) = [(1-&gt;4)-alpha-D-glucosyl](n+2) + phosphate</text>
        <dbReference type="Rhea" id="RHEA:42692"/>
        <dbReference type="Rhea" id="RHEA-COMP:9584"/>
        <dbReference type="Rhea" id="RHEA-COMP:10183"/>
        <dbReference type="ChEBI" id="CHEBI:15444"/>
        <dbReference type="ChEBI" id="CHEBI:43474"/>
        <dbReference type="ChEBI" id="CHEBI:63576"/>
        <dbReference type="EC" id="2.4.99.16"/>
    </reaction>
</comment>
<feature type="site" description="Transition state stabilizer" evidence="6">
    <location>
        <position position="468"/>
    </location>
</feature>
<evidence type="ECO:0000259" key="7">
    <source>
        <dbReference type="SMART" id="SM00642"/>
    </source>
</evidence>
<dbReference type="EMBL" id="LT629700">
    <property type="protein sequence ID" value="SDL66811.1"/>
    <property type="molecule type" value="Genomic_DNA"/>
</dbReference>
<dbReference type="Pfam" id="PF11896">
    <property type="entry name" value="GlgE_dom_N_S"/>
    <property type="match status" value="1"/>
</dbReference>
<feature type="binding site" evidence="6">
    <location>
        <begin position="522"/>
        <end position="523"/>
    </location>
    <ligand>
        <name>alpha-maltose 1-phosphate</name>
        <dbReference type="ChEBI" id="CHEBI:63576"/>
    </ligand>
</feature>
<keyword evidence="2 6" id="KW-0328">Glycosyltransferase</keyword>
<dbReference type="Gene3D" id="1.20.58.80">
    <property type="entry name" value="Phosphotransferase system, lactose/cellobiose-type IIA subunit"/>
    <property type="match status" value="1"/>
</dbReference>
<feature type="binding site" evidence="6">
    <location>
        <position position="348"/>
    </location>
    <ligand>
        <name>alpha-maltose 1-phosphate</name>
        <dbReference type="ChEBI" id="CHEBI:63576"/>
    </ligand>
</feature>
<dbReference type="PANTHER" id="PTHR47786:SF2">
    <property type="entry name" value="GLYCOSYL HYDROLASE FAMILY 13 CATALYTIC DOMAIN-CONTAINING PROTEIN"/>
    <property type="match status" value="1"/>
</dbReference>
<accession>A0A1G9LYK3</accession>
<evidence type="ECO:0000256" key="5">
    <source>
        <dbReference type="ARBA" id="ARBA00048735"/>
    </source>
</evidence>
<proteinExistence type="inferred from homology"/>
<dbReference type="OrthoDB" id="9805159at2"/>
<comment type="similarity">
    <text evidence="6">Belongs to the glycosyl hydrolase 13 family. GlgE subfamily.</text>
</comment>
<protein>
    <recommendedName>
        <fullName evidence="6">Alpha-1,4-glucan:maltose-1-phosphate maltosyltransferase</fullName>
        <shortName evidence="6">GMPMT</shortName>
        <ecNumber evidence="6">2.4.99.16</ecNumber>
    </recommendedName>
    <alternativeName>
        <fullName evidence="6">(1-&gt;4)-alpha-D-glucan:maltose-1-phosphate alpha-D-maltosyltransferase</fullName>
    </alternativeName>
</protein>
<evidence type="ECO:0000313" key="8">
    <source>
        <dbReference type="EMBL" id="SDL66811.1"/>
    </source>
</evidence>
<dbReference type="Proteomes" id="UP000199350">
    <property type="component" value="Chromosome I"/>
</dbReference>
<evidence type="ECO:0000256" key="3">
    <source>
        <dbReference type="ARBA" id="ARBA00022679"/>
    </source>
</evidence>
<evidence type="ECO:0000256" key="4">
    <source>
        <dbReference type="ARBA" id="ARBA00023277"/>
    </source>
</evidence>
<dbReference type="PANTHER" id="PTHR47786">
    <property type="entry name" value="ALPHA-1,4-GLUCAN:MALTOSE-1-PHOSPHATE MALTOSYLTRANSFERASE"/>
    <property type="match status" value="1"/>
</dbReference>
<comment type="function">
    <text evidence="6">Maltosyltransferase that uses maltose 1-phosphate (M1P) as the sugar donor to elongate linear or branched alpha-(1-&gt;4)-glucans. Is involved in a branched alpha-glucan biosynthetic pathway from trehalose, together with TreS, Mak and GlgB.</text>
</comment>
<dbReference type="HAMAP" id="MF_02124">
    <property type="entry name" value="GlgE"/>
    <property type="match status" value="1"/>
</dbReference>
<name>A0A1G9LYK3_9CORY</name>
<evidence type="ECO:0000256" key="6">
    <source>
        <dbReference type="HAMAP-Rule" id="MF_02124"/>
    </source>
</evidence>
<keyword evidence="9" id="KW-1185">Reference proteome</keyword>
<evidence type="ECO:0000256" key="2">
    <source>
        <dbReference type="ARBA" id="ARBA00022676"/>
    </source>
</evidence>
<evidence type="ECO:0000313" key="9">
    <source>
        <dbReference type="Proteomes" id="UP000199350"/>
    </source>
</evidence>
<dbReference type="SMART" id="SM00642">
    <property type="entry name" value="Aamy"/>
    <property type="match status" value="1"/>
</dbReference>